<comment type="caution">
    <text evidence="1">The sequence shown here is derived from an EMBL/GenBank/DDBJ whole genome shotgun (WGS) entry which is preliminary data.</text>
</comment>
<keyword evidence="2" id="KW-1185">Reference proteome</keyword>
<dbReference type="Proteomes" id="UP001054252">
    <property type="component" value="Unassembled WGS sequence"/>
</dbReference>
<proteinExistence type="predicted"/>
<evidence type="ECO:0000313" key="1">
    <source>
        <dbReference type="EMBL" id="GKV13549.1"/>
    </source>
</evidence>
<evidence type="ECO:0000313" key="2">
    <source>
        <dbReference type="Proteomes" id="UP001054252"/>
    </source>
</evidence>
<protein>
    <submittedName>
        <fullName evidence="1">Uncharacterized protein</fullName>
    </submittedName>
</protein>
<dbReference type="EMBL" id="BPVZ01000039">
    <property type="protein sequence ID" value="GKV13549.1"/>
    <property type="molecule type" value="Genomic_DNA"/>
</dbReference>
<name>A0AAV5JGA1_9ROSI</name>
<gene>
    <name evidence="1" type="ORF">SLEP1_g24545</name>
</gene>
<reference evidence="1 2" key="1">
    <citation type="journal article" date="2021" name="Commun. Biol.">
        <title>The genome of Shorea leprosula (Dipterocarpaceae) highlights the ecological relevance of drought in aseasonal tropical rainforests.</title>
        <authorList>
            <person name="Ng K.K.S."/>
            <person name="Kobayashi M.J."/>
            <person name="Fawcett J.A."/>
            <person name="Hatakeyama M."/>
            <person name="Paape T."/>
            <person name="Ng C.H."/>
            <person name="Ang C.C."/>
            <person name="Tnah L.H."/>
            <person name="Lee C.T."/>
            <person name="Nishiyama T."/>
            <person name="Sese J."/>
            <person name="O'Brien M.J."/>
            <person name="Copetti D."/>
            <person name="Mohd Noor M.I."/>
            <person name="Ong R.C."/>
            <person name="Putra M."/>
            <person name="Sireger I.Z."/>
            <person name="Indrioko S."/>
            <person name="Kosugi Y."/>
            <person name="Izuno A."/>
            <person name="Isagi Y."/>
            <person name="Lee S.L."/>
            <person name="Shimizu K.K."/>
        </authorList>
    </citation>
    <scope>NUCLEOTIDE SEQUENCE [LARGE SCALE GENOMIC DNA]</scope>
    <source>
        <strain evidence="1">214</strain>
    </source>
</reference>
<organism evidence="1 2">
    <name type="scientific">Rubroshorea leprosula</name>
    <dbReference type="NCBI Taxonomy" id="152421"/>
    <lineage>
        <taxon>Eukaryota</taxon>
        <taxon>Viridiplantae</taxon>
        <taxon>Streptophyta</taxon>
        <taxon>Embryophyta</taxon>
        <taxon>Tracheophyta</taxon>
        <taxon>Spermatophyta</taxon>
        <taxon>Magnoliopsida</taxon>
        <taxon>eudicotyledons</taxon>
        <taxon>Gunneridae</taxon>
        <taxon>Pentapetalae</taxon>
        <taxon>rosids</taxon>
        <taxon>malvids</taxon>
        <taxon>Malvales</taxon>
        <taxon>Dipterocarpaceae</taxon>
        <taxon>Rubroshorea</taxon>
    </lineage>
</organism>
<dbReference type="AlphaFoldDB" id="A0AAV5JGA1"/>
<accession>A0AAV5JGA1</accession>
<sequence length="37" mass="4338">MFQPIIWHALNFDVGPPCLLTEIFYLMIFPCPPFQVV</sequence>